<dbReference type="Proteomes" id="UP001284601">
    <property type="component" value="Unassembled WGS sequence"/>
</dbReference>
<dbReference type="EMBL" id="JAWSTH010000040">
    <property type="protein sequence ID" value="MDW5595798.1"/>
    <property type="molecule type" value="Genomic_DNA"/>
</dbReference>
<dbReference type="PANTHER" id="PTHR43201">
    <property type="entry name" value="ACYL-COA SYNTHETASE"/>
    <property type="match status" value="1"/>
</dbReference>
<feature type="domain" description="AMP-binding enzyme C-terminal" evidence="2">
    <location>
        <begin position="393"/>
        <end position="458"/>
    </location>
</feature>
<dbReference type="InterPro" id="IPR042099">
    <property type="entry name" value="ANL_N_sf"/>
</dbReference>
<keyword evidence="4" id="KW-1185">Reference proteome</keyword>
<dbReference type="PANTHER" id="PTHR43201:SF32">
    <property type="entry name" value="2-SUCCINYLBENZOATE--COA LIGASE, CHLOROPLASTIC_PEROXISOMAL"/>
    <property type="match status" value="1"/>
</dbReference>
<accession>A0ABU4HR90</accession>
<evidence type="ECO:0000259" key="2">
    <source>
        <dbReference type="Pfam" id="PF13193"/>
    </source>
</evidence>
<gene>
    <name evidence="3" type="ORF">R7226_15730</name>
</gene>
<proteinExistence type="predicted"/>
<feature type="domain" description="AMP-dependent synthetase/ligase" evidence="1">
    <location>
        <begin position="9"/>
        <end position="335"/>
    </location>
</feature>
<protein>
    <submittedName>
        <fullName evidence="3">AMP-binding protein</fullName>
    </submittedName>
</protein>
<evidence type="ECO:0000259" key="1">
    <source>
        <dbReference type="Pfam" id="PF00501"/>
    </source>
</evidence>
<evidence type="ECO:0000313" key="3">
    <source>
        <dbReference type="EMBL" id="MDW5595798.1"/>
    </source>
</evidence>
<comment type="caution">
    <text evidence="3">The sequence shown here is derived from an EMBL/GenBank/DDBJ whole genome shotgun (WGS) entry which is preliminary data.</text>
</comment>
<dbReference type="InterPro" id="IPR045851">
    <property type="entry name" value="AMP-bd_C_sf"/>
</dbReference>
<reference evidence="3 4" key="2">
    <citation type="submission" date="2023-10" db="EMBL/GenBank/DDBJ databases">
        <authorList>
            <person name="Han X.F."/>
        </authorList>
    </citation>
    <scope>NUCLEOTIDE SEQUENCE [LARGE SCALE GENOMIC DNA]</scope>
    <source>
        <strain evidence="3 4">KCTC 39840</strain>
    </source>
</reference>
<evidence type="ECO:0000313" key="4">
    <source>
        <dbReference type="Proteomes" id="UP001284601"/>
    </source>
</evidence>
<sequence>MGEILTALAAAAPRLPAVTCGERTVTRAELESRANRLARAYAERGVGFGDLVTVALPNSIETFACFYALWKLGAVPQPVSWRLPPRELAQIVELADAPLVIGVGDGAAGGRPTLPAGFAPDPALSDAPLPPVTAPAWKAPTSGGSTGRPKLIVSGQSGAPDLDGLASVFRIGPRDVQLVPGPLYHNAPLTLSLLGSYLGQHVIVLERFDAEAALRAIERHRVTFVNFVPTMMLRILRLLDAQPGRWDLGSLETVWHMGGPCPPWLKERWIELVGAERLLELYGGTESQALTVIDGVEWRSRRGSVGRAVVGEVGVVDADGRPAAPGELGEVVLRRTPGTPPTYRYIGATAREFGDGWESLGDLGRLDADGYLYLADRKLDLVVAGGANVYPAEVEAVLDEHPQVLSCAVVGLPDDDLGERVHAVVQADGALDAEQLLAFAAERLVRYKLPRSVRFVSEPLRDDAGKVRRSAVRERELELIRTPTHEEVE</sequence>
<dbReference type="InterPro" id="IPR025110">
    <property type="entry name" value="AMP-bd_C"/>
</dbReference>
<name>A0ABU4HR90_9ACTN</name>
<dbReference type="SUPFAM" id="SSF56801">
    <property type="entry name" value="Acetyl-CoA synthetase-like"/>
    <property type="match status" value="1"/>
</dbReference>
<organism evidence="3 4">
    <name type="scientific">Conexibacter stalactiti</name>
    <dbReference type="NCBI Taxonomy" id="1940611"/>
    <lineage>
        <taxon>Bacteria</taxon>
        <taxon>Bacillati</taxon>
        <taxon>Actinomycetota</taxon>
        <taxon>Thermoleophilia</taxon>
        <taxon>Solirubrobacterales</taxon>
        <taxon>Conexibacteraceae</taxon>
        <taxon>Conexibacter</taxon>
    </lineage>
</organism>
<dbReference type="Gene3D" id="3.40.50.12780">
    <property type="entry name" value="N-terminal domain of ligase-like"/>
    <property type="match status" value="1"/>
</dbReference>
<reference evidence="4" key="1">
    <citation type="submission" date="2023-07" db="EMBL/GenBank/DDBJ databases">
        <title>Conexibacter stalactiti sp. nov., isolated from stalactites in a lava cave and emended description of the genus Conexibacter.</title>
        <authorList>
            <person name="Lee S.D."/>
        </authorList>
    </citation>
    <scope>NUCLEOTIDE SEQUENCE [LARGE SCALE GENOMIC DNA]</scope>
    <source>
        <strain evidence="4">KCTC 39840</strain>
    </source>
</reference>
<dbReference type="InterPro" id="IPR000873">
    <property type="entry name" value="AMP-dep_synth/lig_dom"/>
</dbReference>
<dbReference type="Gene3D" id="3.30.300.30">
    <property type="match status" value="1"/>
</dbReference>
<dbReference type="Pfam" id="PF13193">
    <property type="entry name" value="AMP-binding_C"/>
    <property type="match status" value="1"/>
</dbReference>
<dbReference type="Pfam" id="PF00501">
    <property type="entry name" value="AMP-binding"/>
    <property type="match status" value="1"/>
</dbReference>